<dbReference type="EMBL" id="PQXN01000217">
    <property type="protein sequence ID" value="TGO49171.1"/>
    <property type="molecule type" value="Genomic_DNA"/>
</dbReference>
<keyword evidence="4 5" id="KW-0472">Membrane</keyword>
<protein>
    <recommendedName>
        <fullName evidence="6">MARVEL domain-containing protein</fullName>
    </recommendedName>
</protein>
<accession>A0A4Z1HKK7</accession>
<evidence type="ECO:0000256" key="2">
    <source>
        <dbReference type="ARBA" id="ARBA00022692"/>
    </source>
</evidence>
<reference evidence="7 8" key="1">
    <citation type="submission" date="2017-12" db="EMBL/GenBank/DDBJ databases">
        <title>Comparative genomics of Botrytis spp.</title>
        <authorList>
            <person name="Valero-Jimenez C.A."/>
            <person name="Tapia P."/>
            <person name="Veloso J."/>
            <person name="Silva-Moreno E."/>
            <person name="Staats M."/>
            <person name="Valdes J.H."/>
            <person name="Van Kan J.A.L."/>
        </authorList>
    </citation>
    <scope>NUCLEOTIDE SEQUENCE [LARGE SCALE GENOMIC DNA]</scope>
    <source>
        <strain evidence="7 8">MUCL11595</strain>
    </source>
</reference>
<evidence type="ECO:0000256" key="1">
    <source>
        <dbReference type="ARBA" id="ARBA00004141"/>
    </source>
</evidence>
<evidence type="ECO:0000313" key="7">
    <source>
        <dbReference type="EMBL" id="TGO49171.1"/>
    </source>
</evidence>
<keyword evidence="3 5" id="KW-1133">Transmembrane helix</keyword>
<gene>
    <name evidence="7" type="ORF">BCON_0218g00020</name>
</gene>
<sequence length="176" mass="19237">MLDHVLRVLQLIFATIVMETDGYDALLSLITSLSYSCVSRPHCLRTLRLGSFYDYYGVPNSWGFLILCAGWTFLTVIFHTIARIKFPDGALIGYIHVAVETVAVLSWLAGFIAVAVQISTGTCSTGKNSCRILIVATIFGALEWLLFMITAALTAILIFKQVPKPKTSTTGPDTAI</sequence>
<proteinExistence type="predicted"/>
<organism evidence="7 8">
    <name type="scientific">Botryotinia convoluta</name>
    <dbReference type="NCBI Taxonomy" id="54673"/>
    <lineage>
        <taxon>Eukaryota</taxon>
        <taxon>Fungi</taxon>
        <taxon>Dikarya</taxon>
        <taxon>Ascomycota</taxon>
        <taxon>Pezizomycotina</taxon>
        <taxon>Leotiomycetes</taxon>
        <taxon>Helotiales</taxon>
        <taxon>Sclerotiniaceae</taxon>
        <taxon>Botryotinia</taxon>
    </lineage>
</organism>
<dbReference type="Pfam" id="PF01284">
    <property type="entry name" value="MARVEL"/>
    <property type="match status" value="1"/>
</dbReference>
<comment type="caution">
    <text evidence="7">The sequence shown here is derived from an EMBL/GenBank/DDBJ whole genome shotgun (WGS) entry which is preliminary data.</text>
</comment>
<comment type="subcellular location">
    <subcellularLocation>
        <location evidence="1">Membrane</location>
        <topology evidence="1">Multi-pass membrane protein</topology>
    </subcellularLocation>
</comment>
<dbReference type="GO" id="GO:0016020">
    <property type="term" value="C:membrane"/>
    <property type="evidence" value="ECO:0007669"/>
    <property type="project" value="UniProtKB-SubCell"/>
</dbReference>
<keyword evidence="2 5" id="KW-0812">Transmembrane</keyword>
<dbReference type="PANTHER" id="PTHR37451:SF1">
    <property type="entry name" value="MARVEL DOMAIN-CONTAINING PROTEIN"/>
    <property type="match status" value="1"/>
</dbReference>
<evidence type="ECO:0000313" key="8">
    <source>
        <dbReference type="Proteomes" id="UP000297527"/>
    </source>
</evidence>
<feature type="transmembrane region" description="Helical" evidence="5">
    <location>
        <begin position="62"/>
        <end position="82"/>
    </location>
</feature>
<dbReference type="OrthoDB" id="2117453at2759"/>
<keyword evidence="8" id="KW-1185">Reference proteome</keyword>
<evidence type="ECO:0000256" key="5">
    <source>
        <dbReference type="SAM" id="Phobius"/>
    </source>
</evidence>
<evidence type="ECO:0000256" key="4">
    <source>
        <dbReference type="ARBA" id="ARBA00023136"/>
    </source>
</evidence>
<dbReference type="AlphaFoldDB" id="A0A4Z1HKK7"/>
<feature type="transmembrane region" description="Helical" evidence="5">
    <location>
        <begin position="94"/>
        <end position="120"/>
    </location>
</feature>
<name>A0A4Z1HKK7_9HELO</name>
<dbReference type="Proteomes" id="UP000297527">
    <property type="component" value="Unassembled WGS sequence"/>
</dbReference>
<feature type="transmembrane region" description="Helical" evidence="5">
    <location>
        <begin position="132"/>
        <end position="159"/>
    </location>
</feature>
<evidence type="ECO:0000259" key="6">
    <source>
        <dbReference type="Pfam" id="PF01284"/>
    </source>
</evidence>
<evidence type="ECO:0000256" key="3">
    <source>
        <dbReference type="ARBA" id="ARBA00022989"/>
    </source>
</evidence>
<feature type="domain" description="MARVEL" evidence="6">
    <location>
        <begin position="5"/>
        <end position="153"/>
    </location>
</feature>
<dbReference type="InterPro" id="IPR008253">
    <property type="entry name" value="Marvel"/>
</dbReference>
<dbReference type="PANTHER" id="PTHR37451">
    <property type="entry name" value="MARVEL DOMAIN"/>
    <property type="match status" value="1"/>
</dbReference>